<evidence type="ECO:0000256" key="2">
    <source>
        <dbReference type="ARBA" id="ARBA00022771"/>
    </source>
</evidence>
<dbReference type="Gene3D" id="6.10.20.60">
    <property type="entry name" value="PHD finger protein 12"/>
    <property type="match status" value="1"/>
</dbReference>
<evidence type="ECO:0000313" key="8">
    <source>
        <dbReference type="EMBL" id="KAG7303419.1"/>
    </source>
</evidence>
<dbReference type="EMBL" id="JAHIBW010000016">
    <property type="protein sequence ID" value="KAG7303419.1"/>
    <property type="molecule type" value="Genomic_DNA"/>
</dbReference>
<dbReference type="SUPFAM" id="SSF49879">
    <property type="entry name" value="SMAD/FHA domain"/>
    <property type="match status" value="1"/>
</dbReference>
<dbReference type="Gene3D" id="3.30.40.10">
    <property type="entry name" value="Zinc/RING finger domain, C3HC4 (zinc finger)"/>
    <property type="match status" value="1"/>
</dbReference>
<feature type="compositionally biased region" description="Basic and acidic residues" evidence="5">
    <location>
        <begin position="146"/>
        <end position="159"/>
    </location>
</feature>
<feature type="region of interest" description="Disordered" evidence="5">
    <location>
        <begin position="428"/>
        <end position="487"/>
    </location>
</feature>
<evidence type="ECO:0000256" key="3">
    <source>
        <dbReference type="ARBA" id="ARBA00022833"/>
    </source>
</evidence>
<feature type="compositionally biased region" description="Basic and acidic residues" evidence="5">
    <location>
        <begin position="118"/>
        <end position="127"/>
    </location>
</feature>
<protein>
    <recommendedName>
        <fullName evidence="10">PHD finger protein 12</fullName>
    </recommendedName>
</protein>
<dbReference type="InterPro" id="IPR011011">
    <property type="entry name" value="Znf_FYVE_PHD"/>
</dbReference>
<feature type="domain" description="PHD-type" evidence="7">
    <location>
        <begin position="219"/>
        <end position="269"/>
    </location>
</feature>
<dbReference type="Pfam" id="PF00628">
    <property type="entry name" value="PHD"/>
    <property type="match status" value="2"/>
</dbReference>
<evidence type="ECO:0000259" key="6">
    <source>
        <dbReference type="PROSITE" id="PS50006"/>
    </source>
</evidence>
<feature type="region of interest" description="Disordered" evidence="5">
    <location>
        <begin position="387"/>
        <end position="415"/>
    </location>
</feature>
<evidence type="ECO:0000256" key="1">
    <source>
        <dbReference type="ARBA" id="ARBA00022723"/>
    </source>
</evidence>
<dbReference type="PANTHER" id="PTHR46309:SF1">
    <property type="entry name" value="PHD FINGER PROTEIN 12"/>
    <property type="match status" value="1"/>
</dbReference>
<feature type="compositionally biased region" description="Basic and acidic residues" evidence="5">
    <location>
        <begin position="392"/>
        <end position="415"/>
    </location>
</feature>
<dbReference type="InterPro" id="IPR019786">
    <property type="entry name" value="Zinc_finger_PHD-type_CS"/>
</dbReference>
<feature type="compositionally biased region" description="Basic and acidic residues" evidence="5">
    <location>
        <begin position="470"/>
        <end position="483"/>
    </location>
</feature>
<feature type="compositionally biased region" description="Pro residues" evidence="5">
    <location>
        <begin position="588"/>
        <end position="599"/>
    </location>
</feature>
<dbReference type="InterPro" id="IPR038098">
    <property type="entry name" value="PHF12_MRG-bd_sf"/>
</dbReference>
<dbReference type="InterPro" id="IPR042163">
    <property type="entry name" value="PHF12"/>
</dbReference>
<dbReference type="SMART" id="SM00249">
    <property type="entry name" value="PHD"/>
    <property type="match status" value="2"/>
</dbReference>
<feature type="compositionally biased region" description="Basic residues" evidence="5">
    <location>
        <begin position="33"/>
        <end position="48"/>
    </location>
</feature>
<keyword evidence="3" id="KW-0862">Zinc</keyword>
<dbReference type="SUPFAM" id="SSF57903">
    <property type="entry name" value="FYVE/PHD zinc finger"/>
    <property type="match status" value="2"/>
</dbReference>
<feature type="region of interest" description="Disordered" evidence="5">
    <location>
        <begin position="24"/>
        <end position="48"/>
    </location>
</feature>
<feature type="region of interest" description="Disordered" evidence="5">
    <location>
        <begin position="583"/>
        <end position="602"/>
    </location>
</feature>
<dbReference type="Pfam" id="PF16737">
    <property type="entry name" value="PHF12_MRG_bd"/>
    <property type="match status" value="1"/>
</dbReference>
<dbReference type="CDD" id="cd15534">
    <property type="entry name" value="PHD2_PHF12_Rco1"/>
    <property type="match status" value="1"/>
</dbReference>
<keyword evidence="1" id="KW-0479">Metal-binding</keyword>
<feature type="region of interest" description="Disordered" evidence="5">
    <location>
        <begin position="104"/>
        <end position="159"/>
    </location>
</feature>
<keyword evidence="2 4" id="KW-0863">Zinc-finger</keyword>
<reference evidence="8 9" key="1">
    <citation type="submission" date="2021-06" db="EMBL/GenBank/DDBJ databases">
        <title>A haploid diamondback moth (Plutella xylostella L.) genome assembly resolves 31 chromosomes and identifies a diamide resistance mutation.</title>
        <authorList>
            <person name="Ward C.M."/>
            <person name="Perry K.D."/>
            <person name="Baker G."/>
            <person name="Powis K."/>
            <person name="Heckel D.G."/>
            <person name="Baxter S.W."/>
        </authorList>
    </citation>
    <scope>NUCLEOTIDE SEQUENCE [LARGE SCALE GENOMIC DNA]</scope>
    <source>
        <strain evidence="8 9">LV</strain>
        <tissue evidence="8">Single pupa</tissue>
    </source>
</reference>
<feature type="domain" description="FHA" evidence="6">
    <location>
        <begin position="630"/>
        <end position="690"/>
    </location>
</feature>
<evidence type="ECO:0000313" key="9">
    <source>
        <dbReference type="Proteomes" id="UP000823941"/>
    </source>
</evidence>
<gene>
    <name evidence="8" type="ORF">JYU34_011935</name>
</gene>
<dbReference type="Gene3D" id="2.60.200.20">
    <property type="match status" value="1"/>
</dbReference>
<evidence type="ECO:0000256" key="4">
    <source>
        <dbReference type="PROSITE-ProRule" id="PRU00146"/>
    </source>
</evidence>
<accession>A0ABQ7QDX5</accession>
<dbReference type="CDD" id="cd15533">
    <property type="entry name" value="PHD1_PHF12"/>
    <property type="match status" value="1"/>
</dbReference>
<dbReference type="InterPro" id="IPR008984">
    <property type="entry name" value="SMAD_FHA_dom_sf"/>
</dbReference>
<sequence>MSSVGYDLDTSGGLMPLIRALIKPPDEDANGQKSKKPQHPYYKRPGKGHNHDSCDACGEGGDLICCDRCPASFHLGCYDPPLDENDIPAGQWLCKHCHGMDAERQASSRGSRAPSPSDRSDTSEKRTRSLRNSSAKKKAKEEVEEEKPQEKAKPEEQRELTPMEVLVKAARIMNPKQFELPREMRIPCPFPGTDKEPPKNGNGSGVVTVDGGGCVPLPARACFVCGATCHRAPLLQCDYCPLLFHQDCLDPPMTALPTGRWMCPNHVEQYIDWKLVNSISATERVALWERFSGPLDQHEVKLAFLRRARAKRPPFRVKVPVSAPGRVVVPGMVRAHYRCPPPLPPTRREYVRCNNVMKQLQAAGAYDSSDEEEKRVICLNLQCPQYQSEGGRCPHDKGGDGGRKRGDRGKLKGVSECEGERDLLAIERGADDQPDEDPHDEEHPRADDDEESSDTDLDELLSPVKRRRRDSGDKGQRRRDQSFDKLTLNPDINTEELVGAAARQLARLDRRLVLLLACQRLQQVATGELLSGPWQRARLSGAAERAVRASVSRARLAKHGFRHVALPSQLLSRQDHERIASCVWGSPPAAPRSPPPPPAHDLSDAAVRAALCPIESPAKSGLGDALGQPVAMRRSKLTLGTAACDLSPRLYRPCRYVSPRHATIFYDEVTGHFELINYSEWGTLVNGVMYACDLREWDAPPAPPLPLKHANKQITITGDVTAPSAPPCRCAAPPPPAPAWEGSALLTHGALIQLGCVQFVFCVTDSPAFPGKGWPDEPSL</sequence>
<organism evidence="8 9">
    <name type="scientific">Plutella xylostella</name>
    <name type="common">Diamondback moth</name>
    <name type="synonym">Plutella maculipennis</name>
    <dbReference type="NCBI Taxonomy" id="51655"/>
    <lineage>
        <taxon>Eukaryota</taxon>
        <taxon>Metazoa</taxon>
        <taxon>Ecdysozoa</taxon>
        <taxon>Arthropoda</taxon>
        <taxon>Hexapoda</taxon>
        <taxon>Insecta</taxon>
        <taxon>Pterygota</taxon>
        <taxon>Neoptera</taxon>
        <taxon>Endopterygota</taxon>
        <taxon>Lepidoptera</taxon>
        <taxon>Glossata</taxon>
        <taxon>Ditrysia</taxon>
        <taxon>Yponomeutoidea</taxon>
        <taxon>Plutellidae</taxon>
        <taxon>Plutella</taxon>
    </lineage>
</organism>
<evidence type="ECO:0008006" key="10">
    <source>
        <dbReference type="Google" id="ProtNLM"/>
    </source>
</evidence>
<dbReference type="PROSITE" id="PS01359">
    <property type="entry name" value="ZF_PHD_1"/>
    <property type="match status" value="1"/>
</dbReference>
<dbReference type="InterPro" id="IPR000253">
    <property type="entry name" value="FHA_dom"/>
</dbReference>
<dbReference type="PROSITE" id="PS50006">
    <property type="entry name" value="FHA_DOMAIN"/>
    <property type="match status" value="1"/>
</dbReference>
<dbReference type="PROSITE" id="PS50016">
    <property type="entry name" value="ZF_PHD_2"/>
    <property type="match status" value="2"/>
</dbReference>
<evidence type="ECO:0000256" key="5">
    <source>
        <dbReference type="SAM" id="MobiDB-lite"/>
    </source>
</evidence>
<dbReference type="InterPro" id="IPR031966">
    <property type="entry name" value="PHF12_MRG-bd"/>
</dbReference>
<name>A0ABQ7QDX5_PLUXY</name>
<dbReference type="InterPro" id="IPR019787">
    <property type="entry name" value="Znf_PHD-finger"/>
</dbReference>
<proteinExistence type="predicted"/>
<dbReference type="PANTHER" id="PTHR46309">
    <property type="entry name" value="PHD FINGER PROTEIN 12"/>
    <property type="match status" value="1"/>
</dbReference>
<feature type="compositionally biased region" description="Low complexity" evidence="5">
    <location>
        <begin position="107"/>
        <end position="117"/>
    </location>
</feature>
<dbReference type="Gene3D" id="2.30.30.1150">
    <property type="match status" value="1"/>
</dbReference>
<dbReference type="InterPro" id="IPR013083">
    <property type="entry name" value="Znf_RING/FYVE/PHD"/>
</dbReference>
<keyword evidence="9" id="KW-1185">Reference proteome</keyword>
<dbReference type="Proteomes" id="UP000823941">
    <property type="component" value="Chromosome 16"/>
</dbReference>
<comment type="caution">
    <text evidence="8">The sequence shown here is derived from an EMBL/GenBank/DDBJ whole genome shotgun (WGS) entry which is preliminary data.</text>
</comment>
<feature type="domain" description="PHD-type" evidence="7">
    <location>
        <begin position="51"/>
        <end position="100"/>
    </location>
</feature>
<evidence type="ECO:0000259" key="7">
    <source>
        <dbReference type="PROSITE" id="PS50016"/>
    </source>
</evidence>
<dbReference type="InterPro" id="IPR001965">
    <property type="entry name" value="Znf_PHD"/>
</dbReference>
<feature type="compositionally biased region" description="Acidic residues" evidence="5">
    <location>
        <begin position="447"/>
        <end position="459"/>
    </location>
</feature>